<evidence type="ECO:0000256" key="1">
    <source>
        <dbReference type="SAM" id="MobiDB-lite"/>
    </source>
</evidence>
<feature type="compositionally biased region" description="Acidic residues" evidence="1">
    <location>
        <begin position="9"/>
        <end position="28"/>
    </location>
</feature>
<reference evidence="2" key="1">
    <citation type="submission" date="2022-07" db="EMBL/GenBank/DDBJ databases">
        <authorList>
            <person name="Macas J."/>
            <person name="Novak P."/>
            <person name="Neumann P."/>
        </authorList>
    </citation>
    <scope>NUCLEOTIDE SEQUENCE</scope>
</reference>
<organism evidence="2 3">
    <name type="scientific">Cuscuta epithymum</name>
    <dbReference type="NCBI Taxonomy" id="186058"/>
    <lineage>
        <taxon>Eukaryota</taxon>
        <taxon>Viridiplantae</taxon>
        <taxon>Streptophyta</taxon>
        <taxon>Embryophyta</taxon>
        <taxon>Tracheophyta</taxon>
        <taxon>Spermatophyta</taxon>
        <taxon>Magnoliopsida</taxon>
        <taxon>eudicotyledons</taxon>
        <taxon>Gunneridae</taxon>
        <taxon>Pentapetalae</taxon>
        <taxon>asterids</taxon>
        <taxon>lamiids</taxon>
        <taxon>Solanales</taxon>
        <taxon>Convolvulaceae</taxon>
        <taxon>Cuscuteae</taxon>
        <taxon>Cuscuta</taxon>
        <taxon>Cuscuta subgen. Cuscuta</taxon>
    </lineage>
</organism>
<proteinExistence type="predicted"/>
<sequence length="36" mass="4081">MFQNYESPDSGEESDDPNYEQGFCDDVDSSTRDDAD</sequence>
<dbReference type="AlphaFoldDB" id="A0AAV0DM25"/>
<accession>A0AAV0DM25</accession>
<gene>
    <name evidence="2" type="ORF">CEPIT_LOCUS15947</name>
</gene>
<name>A0AAV0DM25_9ASTE</name>
<feature type="region of interest" description="Disordered" evidence="1">
    <location>
        <begin position="1"/>
        <end position="36"/>
    </location>
</feature>
<evidence type="ECO:0000313" key="2">
    <source>
        <dbReference type="EMBL" id="CAH9102250.1"/>
    </source>
</evidence>
<feature type="non-terminal residue" evidence="2">
    <location>
        <position position="36"/>
    </location>
</feature>
<protein>
    <submittedName>
        <fullName evidence="2">Uncharacterized protein</fullName>
    </submittedName>
</protein>
<dbReference type="Proteomes" id="UP001152523">
    <property type="component" value="Unassembled WGS sequence"/>
</dbReference>
<dbReference type="EMBL" id="CAMAPF010000114">
    <property type="protein sequence ID" value="CAH9102250.1"/>
    <property type="molecule type" value="Genomic_DNA"/>
</dbReference>
<comment type="caution">
    <text evidence="2">The sequence shown here is derived from an EMBL/GenBank/DDBJ whole genome shotgun (WGS) entry which is preliminary data.</text>
</comment>
<keyword evidence="3" id="KW-1185">Reference proteome</keyword>
<evidence type="ECO:0000313" key="3">
    <source>
        <dbReference type="Proteomes" id="UP001152523"/>
    </source>
</evidence>